<protein>
    <recommendedName>
        <fullName evidence="5">ABC transporter domain-containing protein</fullName>
    </recommendedName>
</protein>
<dbReference type="Pfam" id="PF00005">
    <property type="entry name" value="ABC_tran"/>
    <property type="match status" value="1"/>
</dbReference>
<keyword evidence="3" id="KW-0547">Nucleotide-binding</keyword>
<evidence type="ECO:0000313" key="6">
    <source>
        <dbReference type="EMBL" id="BDR55063.1"/>
    </source>
</evidence>
<sequence>MTLLEARGIAQTFAGGTVLEDANLDLRSGEVVGLLGTNGAGKSTLFKILSGLQTPVSGEVSINAQPMSATYPASLREMGVSIDQPVFYEELSGLANLEIHCAYMRLELSGDAISKTLGLLGLKANNPTAVKRYSMGMRQRLALARCIIHQPRILLLDEPLNGLDPKGIIELRSIIRDQAAAGKAVLFSSHILSEVLRVADRVLVLNSGRICLNRSVSQLKQDGDQAAEAALIQAMEA</sequence>
<proteinExistence type="inferred from homology"/>
<accession>A0ABM8BE59</accession>
<dbReference type="Proteomes" id="UP001321748">
    <property type="component" value="Chromosome"/>
</dbReference>
<evidence type="ECO:0000256" key="4">
    <source>
        <dbReference type="ARBA" id="ARBA00022840"/>
    </source>
</evidence>
<gene>
    <name evidence="6" type="ORF">KIMH_11740</name>
</gene>
<reference evidence="6 7" key="1">
    <citation type="journal article" date="2023" name="Microbiol. Spectr.">
        <title>Symbiosis of Carpenter Bees with Uncharacterized Lactic Acid Bacteria Showing NAD Auxotrophy.</title>
        <authorList>
            <person name="Kawasaki S."/>
            <person name="Ozawa K."/>
            <person name="Mori T."/>
            <person name="Yamamoto A."/>
            <person name="Ito M."/>
            <person name="Ohkuma M."/>
            <person name="Sakamoto M."/>
            <person name="Matsutani M."/>
        </authorList>
    </citation>
    <scope>NUCLEOTIDE SEQUENCE [LARGE SCALE GENOMIC DNA]</scope>
    <source>
        <strain evidence="6 7">KimH</strain>
    </source>
</reference>
<dbReference type="RefSeq" id="WP_317642568.1">
    <property type="nucleotide sequence ID" value="NZ_AP026800.1"/>
</dbReference>
<organism evidence="6 7">
    <name type="scientific">Bombiscardovia apis</name>
    <dbReference type="NCBI Taxonomy" id="2932182"/>
    <lineage>
        <taxon>Bacteria</taxon>
        <taxon>Bacillati</taxon>
        <taxon>Actinomycetota</taxon>
        <taxon>Actinomycetes</taxon>
        <taxon>Bifidobacteriales</taxon>
        <taxon>Bifidobacteriaceae</taxon>
        <taxon>Bombiscardovia</taxon>
    </lineage>
</organism>
<evidence type="ECO:0000313" key="7">
    <source>
        <dbReference type="Proteomes" id="UP001321748"/>
    </source>
</evidence>
<feature type="domain" description="ABC transporter" evidence="5">
    <location>
        <begin position="4"/>
        <end position="232"/>
    </location>
</feature>
<keyword evidence="7" id="KW-1185">Reference proteome</keyword>
<dbReference type="InterPro" id="IPR003439">
    <property type="entry name" value="ABC_transporter-like_ATP-bd"/>
</dbReference>
<dbReference type="PANTHER" id="PTHR43335:SF8">
    <property type="entry name" value="ABC TRANSPORTER, ATP-BINDING PROTEIN"/>
    <property type="match status" value="1"/>
</dbReference>
<dbReference type="PANTHER" id="PTHR43335">
    <property type="entry name" value="ABC TRANSPORTER, ATP-BINDING PROTEIN"/>
    <property type="match status" value="1"/>
</dbReference>
<evidence type="ECO:0000256" key="1">
    <source>
        <dbReference type="ARBA" id="ARBA00005417"/>
    </source>
</evidence>
<comment type="similarity">
    <text evidence="1">Belongs to the ABC transporter superfamily.</text>
</comment>
<evidence type="ECO:0000259" key="5">
    <source>
        <dbReference type="PROSITE" id="PS50893"/>
    </source>
</evidence>
<dbReference type="PROSITE" id="PS50893">
    <property type="entry name" value="ABC_TRANSPORTER_2"/>
    <property type="match status" value="1"/>
</dbReference>
<keyword evidence="4" id="KW-0067">ATP-binding</keyword>
<dbReference type="InterPro" id="IPR003593">
    <property type="entry name" value="AAA+_ATPase"/>
</dbReference>
<dbReference type="InterPro" id="IPR027417">
    <property type="entry name" value="P-loop_NTPase"/>
</dbReference>
<dbReference type="SUPFAM" id="SSF52540">
    <property type="entry name" value="P-loop containing nucleoside triphosphate hydrolases"/>
    <property type="match status" value="1"/>
</dbReference>
<name>A0ABM8BE59_9BIFI</name>
<keyword evidence="2" id="KW-0813">Transport</keyword>
<dbReference type="Gene3D" id="3.40.50.300">
    <property type="entry name" value="P-loop containing nucleotide triphosphate hydrolases"/>
    <property type="match status" value="1"/>
</dbReference>
<dbReference type="EMBL" id="AP026800">
    <property type="protein sequence ID" value="BDR55063.1"/>
    <property type="molecule type" value="Genomic_DNA"/>
</dbReference>
<dbReference type="SMART" id="SM00382">
    <property type="entry name" value="AAA"/>
    <property type="match status" value="1"/>
</dbReference>
<evidence type="ECO:0000256" key="3">
    <source>
        <dbReference type="ARBA" id="ARBA00022741"/>
    </source>
</evidence>
<evidence type="ECO:0000256" key="2">
    <source>
        <dbReference type="ARBA" id="ARBA00022448"/>
    </source>
</evidence>